<dbReference type="EMBL" id="CP113088">
    <property type="protein sequence ID" value="WAC01119.1"/>
    <property type="molecule type" value="Genomic_DNA"/>
</dbReference>
<evidence type="ECO:0008006" key="3">
    <source>
        <dbReference type="Google" id="ProtNLM"/>
    </source>
</evidence>
<organism evidence="1 2">
    <name type="scientific">Lacinutrix neustonica</name>
    <dbReference type="NCBI Taxonomy" id="2980107"/>
    <lineage>
        <taxon>Bacteria</taxon>
        <taxon>Pseudomonadati</taxon>
        <taxon>Bacteroidota</taxon>
        <taxon>Flavobacteriia</taxon>
        <taxon>Flavobacteriales</taxon>
        <taxon>Flavobacteriaceae</taxon>
        <taxon>Lacinutrix</taxon>
    </lineage>
</organism>
<gene>
    <name evidence="1" type="ORF">N7U66_13225</name>
</gene>
<dbReference type="InterPro" id="IPR011990">
    <property type="entry name" value="TPR-like_helical_dom_sf"/>
</dbReference>
<proteinExistence type="predicted"/>
<dbReference type="KEGG" id="lnu:N7U66_13225"/>
<evidence type="ECO:0000313" key="2">
    <source>
        <dbReference type="Proteomes" id="UP001164705"/>
    </source>
</evidence>
<evidence type="ECO:0000313" key="1">
    <source>
        <dbReference type="EMBL" id="WAC01119.1"/>
    </source>
</evidence>
<dbReference type="AlphaFoldDB" id="A0A9E8MUD2"/>
<reference evidence="1" key="1">
    <citation type="submission" date="2022-11" db="EMBL/GenBank/DDBJ databases">
        <title>Lacinutrix neustonica HL-RS19T sp. nov., isolated from the surface microlayer sample of brackish Lake Shihwa.</title>
        <authorList>
            <person name="Choi J.Y."/>
            <person name="Hwang C.Y."/>
        </authorList>
    </citation>
    <scope>NUCLEOTIDE SEQUENCE</scope>
    <source>
        <strain evidence="1">HL-RS19</strain>
    </source>
</reference>
<sequence length="70" mass="7939">MYLINGVALNRLDRPKEAIESLDAGLDYIIEDNKMEADFYNQLAKAYTSLNNLSKAKTFSDKAKKLELPN</sequence>
<dbReference type="RefSeq" id="WP_267675735.1">
    <property type="nucleotide sequence ID" value="NZ_CP113088.1"/>
</dbReference>
<dbReference type="InterPro" id="IPR019734">
    <property type="entry name" value="TPR_rpt"/>
</dbReference>
<dbReference type="Pfam" id="PF13181">
    <property type="entry name" value="TPR_8"/>
    <property type="match status" value="1"/>
</dbReference>
<accession>A0A9E8MUD2</accession>
<protein>
    <recommendedName>
        <fullName evidence="3">Tetratricopeptide repeat protein</fullName>
    </recommendedName>
</protein>
<name>A0A9E8MUD2_9FLAO</name>
<keyword evidence="2" id="KW-1185">Reference proteome</keyword>
<dbReference type="Gene3D" id="1.25.40.10">
    <property type="entry name" value="Tetratricopeptide repeat domain"/>
    <property type="match status" value="1"/>
</dbReference>
<dbReference type="Proteomes" id="UP001164705">
    <property type="component" value="Chromosome"/>
</dbReference>
<dbReference type="SUPFAM" id="SSF48452">
    <property type="entry name" value="TPR-like"/>
    <property type="match status" value="1"/>
</dbReference>